<name>A0A0V1FZ47_TRIPS</name>
<protein>
    <submittedName>
        <fullName evidence="2">Uncharacterized protein</fullName>
    </submittedName>
</protein>
<sequence>MVGMFDHKMMEGQAEGQGKNDPSVQTGDAEVSLLYGYCIFDVTCEIGPKQSLTASASSFI</sequence>
<comment type="caution">
    <text evidence="2">The sequence shown here is derived from an EMBL/GenBank/DDBJ whole genome shotgun (WGS) entry which is preliminary data.</text>
</comment>
<accession>A0A0V1FZ47</accession>
<reference evidence="2 3" key="1">
    <citation type="submission" date="2015-01" db="EMBL/GenBank/DDBJ databases">
        <title>Evolution of Trichinella species and genotypes.</title>
        <authorList>
            <person name="Korhonen P.K."/>
            <person name="Edoardo P."/>
            <person name="Giuseppe L.R."/>
            <person name="Gasser R.B."/>
        </authorList>
    </citation>
    <scope>NUCLEOTIDE SEQUENCE [LARGE SCALE GENOMIC DNA]</scope>
    <source>
        <strain evidence="2">ISS470</strain>
    </source>
</reference>
<feature type="region of interest" description="Disordered" evidence="1">
    <location>
        <begin position="1"/>
        <end position="25"/>
    </location>
</feature>
<evidence type="ECO:0000313" key="3">
    <source>
        <dbReference type="Proteomes" id="UP000054995"/>
    </source>
</evidence>
<dbReference type="AlphaFoldDB" id="A0A0V1FZ47"/>
<proteinExistence type="predicted"/>
<keyword evidence="3" id="KW-1185">Reference proteome</keyword>
<dbReference type="EMBL" id="JYDT01000014">
    <property type="protein sequence ID" value="KRY91332.1"/>
    <property type="molecule type" value="Genomic_DNA"/>
</dbReference>
<evidence type="ECO:0000313" key="2">
    <source>
        <dbReference type="EMBL" id="KRY91332.1"/>
    </source>
</evidence>
<dbReference type="Proteomes" id="UP000054995">
    <property type="component" value="Unassembled WGS sequence"/>
</dbReference>
<gene>
    <name evidence="2" type="ORF">T4D_1641</name>
</gene>
<feature type="compositionally biased region" description="Basic and acidic residues" evidence="1">
    <location>
        <begin position="1"/>
        <end position="10"/>
    </location>
</feature>
<evidence type="ECO:0000256" key="1">
    <source>
        <dbReference type="SAM" id="MobiDB-lite"/>
    </source>
</evidence>
<organism evidence="2 3">
    <name type="scientific">Trichinella pseudospiralis</name>
    <name type="common">Parasitic roundworm</name>
    <dbReference type="NCBI Taxonomy" id="6337"/>
    <lineage>
        <taxon>Eukaryota</taxon>
        <taxon>Metazoa</taxon>
        <taxon>Ecdysozoa</taxon>
        <taxon>Nematoda</taxon>
        <taxon>Enoplea</taxon>
        <taxon>Dorylaimia</taxon>
        <taxon>Trichinellida</taxon>
        <taxon>Trichinellidae</taxon>
        <taxon>Trichinella</taxon>
    </lineage>
</organism>